<evidence type="ECO:0000313" key="1">
    <source>
        <dbReference type="EMBL" id="KAH6922757.1"/>
    </source>
</evidence>
<protein>
    <submittedName>
        <fullName evidence="1">Uncharacterized protein</fullName>
    </submittedName>
</protein>
<accession>A0ACB7RIS2</accession>
<sequence>MDKWAKYARNYKKEWEEEPDFKNWLSPSTSGNMDYCRACKVELRPHVEAFRWSSGGASGIVCGQKTQGAMFRFF</sequence>
<gene>
    <name evidence="1" type="ORF">HPB50_018801</name>
</gene>
<dbReference type="EMBL" id="CM023489">
    <property type="protein sequence ID" value="KAH6922757.1"/>
    <property type="molecule type" value="Genomic_DNA"/>
</dbReference>
<keyword evidence="2" id="KW-1185">Reference proteome</keyword>
<comment type="caution">
    <text evidence="1">The sequence shown here is derived from an EMBL/GenBank/DDBJ whole genome shotgun (WGS) entry which is preliminary data.</text>
</comment>
<organism evidence="1 2">
    <name type="scientific">Hyalomma asiaticum</name>
    <name type="common">Tick</name>
    <dbReference type="NCBI Taxonomy" id="266040"/>
    <lineage>
        <taxon>Eukaryota</taxon>
        <taxon>Metazoa</taxon>
        <taxon>Ecdysozoa</taxon>
        <taxon>Arthropoda</taxon>
        <taxon>Chelicerata</taxon>
        <taxon>Arachnida</taxon>
        <taxon>Acari</taxon>
        <taxon>Parasitiformes</taxon>
        <taxon>Ixodida</taxon>
        <taxon>Ixodoidea</taxon>
        <taxon>Ixodidae</taxon>
        <taxon>Hyalomminae</taxon>
        <taxon>Hyalomma</taxon>
    </lineage>
</organism>
<proteinExistence type="predicted"/>
<evidence type="ECO:0000313" key="2">
    <source>
        <dbReference type="Proteomes" id="UP000821845"/>
    </source>
</evidence>
<name>A0ACB7RIS2_HYAAI</name>
<dbReference type="Proteomes" id="UP000821845">
    <property type="component" value="Chromosome 9"/>
</dbReference>
<reference evidence="1" key="1">
    <citation type="submission" date="2020-05" db="EMBL/GenBank/DDBJ databases">
        <title>Large-scale comparative analyses of tick genomes elucidate their genetic diversity and vector capacities.</title>
        <authorList>
            <person name="Jia N."/>
            <person name="Wang J."/>
            <person name="Shi W."/>
            <person name="Du L."/>
            <person name="Sun Y."/>
            <person name="Zhan W."/>
            <person name="Jiang J."/>
            <person name="Wang Q."/>
            <person name="Zhang B."/>
            <person name="Ji P."/>
            <person name="Sakyi L.B."/>
            <person name="Cui X."/>
            <person name="Yuan T."/>
            <person name="Jiang B."/>
            <person name="Yang W."/>
            <person name="Lam T.T.-Y."/>
            <person name="Chang Q."/>
            <person name="Ding S."/>
            <person name="Wang X."/>
            <person name="Zhu J."/>
            <person name="Ruan X."/>
            <person name="Zhao L."/>
            <person name="Wei J."/>
            <person name="Que T."/>
            <person name="Du C."/>
            <person name="Cheng J."/>
            <person name="Dai P."/>
            <person name="Han X."/>
            <person name="Huang E."/>
            <person name="Gao Y."/>
            <person name="Liu J."/>
            <person name="Shao H."/>
            <person name="Ye R."/>
            <person name="Li L."/>
            <person name="Wei W."/>
            <person name="Wang X."/>
            <person name="Wang C."/>
            <person name="Yang T."/>
            <person name="Huo Q."/>
            <person name="Li W."/>
            <person name="Guo W."/>
            <person name="Chen H."/>
            <person name="Zhou L."/>
            <person name="Ni X."/>
            <person name="Tian J."/>
            <person name="Zhou Y."/>
            <person name="Sheng Y."/>
            <person name="Liu T."/>
            <person name="Pan Y."/>
            <person name="Xia L."/>
            <person name="Li J."/>
            <person name="Zhao F."/>
            <person name="Cao W."/>
        </authorList>
    </citation>
    <scope>NUCLEOTIDE SEQUENCE</scope>
    <source>
        <strain evidence="1">Hyas-2018</strain>
    </source>
</reference>